<dbReference type="EMBL" id="CVQI01034651">
    <property type="protein sequence ID" value="CRK45260.1"/>
    <property type="molecule type" value="Genomic_DNA"/>
</dbReference>
<name>A0A0G4NG03_VERLO</name>
<dbReference type="Proteomes" id="UP000045706">
    <property type="component" value="Unassembled WGS sequence"/>
</dbReference>
<accession>A0A0G4NG03</accession>
<feature type="region of interest" description="Disordered" evidence="1">
    <location>
        <begin position="1"/>
        <end position="46"/>
    </location>
</feature>
<dbReference type="AlphaFoldDB" id="A0A0G4NG03"/>
<sequence length="46" mass="5032">KAQSRQRQEQGARAPGLLPERLQEPPAPLEDQPSLQVPYGPLPCPS</sequence>
<protein>
    <submittedName>
        <fullName evidence="2">Uncharacterized protein</fullName>
    </submittedName>
</protein>
<feature type="non-terminal residue" evidence="2">
    <location>
        <position position="46"/>
    </location>
</feature>
<organism evidence="2 3">
    <name type="scientific">Verticillium longisporum</name>
    <name type="common">Verticillium dahliae var. longisporum</name>
    <dbReference type="NCBI Taxonomy" id="100787"/>
    <lineage>
        <taxon>Eukaryota</taxon>
        <taxon>Fungi</taxon>
        <taxon>Dikarya</taxon>
        <taxon>Ascomycota</taxon>
        <taxon>Pezizomycotina</taxon>
        <taxon>Sordariomycetes</taxon>
        <taxon>Hypocreomycetidae</taxon>
        <taxon>Glomerellales</taxon>
        <taxon>Plectosphaerellaceae</taxon>
        <taxon>Verticillium</taxon>
    </lineage>
</organism>
<feature type="compositionally biased region" description="Basic and acidic residues" evidence="1">
    <location>
        <begin position="1"/>
        <end position="10"/>
    </location>
</feature>
<reference evidence="3" key="1">
    <citation type="submission" date="2015-05" db="EMBL/GenBank/DDBJ databases">
        <authorList>
            <person name="Fogelqvist Johan"/>
        </authorList>
    </citation>
    <scope>NUCLEOTIDE SEQUENCE [LARGE SCALE GENOMIC DNA]</scope>
</reference>
<evidence type="ECO:0000256" key="1">
    <source>
        <dbReference type="SAM" id="MobiDB-lite"/>
    </source>
</evidence>
<evidence type="ECO:0000313" key="3">
    <source>
        <dbReference type="Proteomes" id="UP000045706"/>
    </source>
</evidence>
<proteinExistence type="predicted"/>
<feature type="non-terminal residue" evidence="2">
    <location>
        <position position="1"/>
    </location>
</feature>
<evidence type="ECO:0000313" key="2">
    <source>
        <dbReference type="EMBL" id="CRK45260.1"/>
    </source>
</evidence>
<gene>
    <name evidence="2" type="ORF">BN1723_016510</name>
</gene>